<keyword evidence="1" id="KW-1133">Transmembrane helix</keyword>
<reference evidence="3 4" key="1">
    <citation type="submission" date="2019-01" db="EMBL/GenBank/DDBJ databases">
        <title>Draft genome sequences of three monokaryotic isolates of the white-rot basidiomycete fungus Dichomitus squalens.</title>
        <authorList>
            <consortium name="DOE Joint Genome Institute"/>
            <person name="Lopez S.C."/>
            <person name="Andreopoulos B."/>
            <person name="Pangilinan J."/>
            <person name="Lipzen A."/>
            <person name="Riley R."/>
            <person name="Ahrendt S."/>
            <person name="Ng V."/>
            <person name="Barry K."/>
            <person name="Daum C."/>
            <person name="Grigoriev I.V."/>
            <person name="Hilden K.S."/>
            <person name="Makela M.R."/>
            <person name="de Vries R.P."/>
        </authorList>
    </citation>
    <scope>NUCLEOTIDE SEQUENCE [LARGE SCALE GENOMIC DNA]</scope>
    <source>
        <strain evidence="3 4">CBS 464.89</strain>
    </source>
</reference>
<feature type="transmembrane region" description="Helical" evidence="1">
    <location>
        <begin position="120"/>
        <end position="143"/>
    </location>
</feature>
<keyword evidence="4" id="KW-1185">Reference proteome</keyword>
<evidence type="ECO:0000313" key="3">
    <source>
        <dbReference type="EMBL" id="TBU54104.1"/>
    </source>
</evidence>
<proteinExistence type="predicted"/>
<dbReference type="Pfam" id="PF20151">
    <property type="entry name" value="DUF6533"/>
    <property type="match status" value="1"/>
</dbReference>
<protein>
    <recommendedName>
        <fullName evidence="2">DUF6533 domain-containing protein</fullName>
    </recommendedName>
</protein>
<dbReference type="AlphaFoldDB" id="A0A4Q9PJ54"/>
<name>A0A4Q9PJ54_9APHY</name>
<feature type="non-terminal residue" evidence="3">
    <location>
        <position position="212"/>
    </location>
</feature>
<evidence type="ECO:0000313" key="4">
    <source>
        <dbReference type="Proteomes" id="UP000292082"/>
    </source>
</evidence>
<dbReference type="Proteomes" id="UP000292082">
    <property type="component" value="Unassembled WGS sequence"/>
</dbReference>
<gene>
    <name evidence="3" type="ORF">BD310DRAFT_791977</name>
</gene>
<feature type="domain" description="DUF6533" evidence="2">
    <location>
        <begin position="2"/>
        <end position="43"/>
    </location>
</feature>
<dbReference type="EMBL" id="ML145197">
    <property type="protein sequence ID" value="TBU54104.1"/>
    <property type="molecule type" value="Genomic_DNA"/>
</dbReference>
<sequence>ILAILVYDCVLSFAEELSCIWHPKRRISAASLIYTVSRYVTIISYAVSAATINPMTPLVSVIYLKVRVSCARLVAILCSCCLDSCEATLWMQNVAFCLSTLAPPVFSTIRVYALSGRSKVLTALTLLLSLVTPITSMATFVVFSRIEYLPSPFNCSVTILQRNCRDRFSSADTMSSRACTLAADAIVVFVTWWNTYKSYKIQQEAEIGSSLA</sequence>
<dbReference type="InterPro" id="IPR045340">
    <property type="entry name" value="DUF6533"/>
</dbReference>
<accession>A0A4Q9PJ54</accession>
<keyword evidence="1" id="KW-0472">Membrane</keyword>
<evidence type="ECO:0000256" key="1">
    <source>
        <dbReference type="SAM" id="Phobius"/>
    </source>
</evidence>
<keyword evidence="1" id="KW-0812">Transmembrane</keyword>
<organism evidence="3 4">
    <name type="scientific">Dichomitus squalens</name>
    <dbReference type="NCBI Taxonomy" id="114155"/>
    <lineage>
        <taxon>Eukaryota</taxon>
        <taxon>Fungi</taxon>
        <taxon>Dikarya</taxon>
        <taxon>Basidiomycota</taxon>
        <taxon>Agaricomycotina</taxon>
        <taxon>Agaricomycetes</taxon>
        <taxon>Polyporales</taxon>
        <taxon>Polyporaceae</taxon>
        <taxon>Dichomitus</taxon>
    </lineage>
</organism>
<evidence type="ECO:0000259" key="2">
    <source>
        <dbReference type="Pfam" id="PF20151"/>
    </source>
</evidence>
<feature type="non-terminal residue" evidence="3">
    <location>
        <position position="1"/>
    </location>
</feature>